<gene>
    <name evidence="4" type="ORF">NQ314_004679</name>
</gene>
<organism evidence="4 5">
    <name type="scientific">Rhamnusium bicolor</name>
    <dbReference type="NCBI Taxonomy" id="1586634"/>
    <lineage>
        <taxon>Eukaryota</taxon>
        <taxon>Metazoa</taxon>
        <taxon>Ecdysozoa</taxon>
        <taxon>Arthropoda</taxon>
        <taxon>Hexapoda</taxon>
        <taxon>Insecta</taxon>
        <taxon>Pterygota</taxon>
        <taxon>Neoptera</taxon>
        <taxon>Endopterygota</taxon>
        <taxon>Coleoptera</taxon>
        <taxon>Polyphaga</taxon>
        <taxon>Cucujiformia</taxon>
        <taxon>Chrysomeloidea</taxon>
        <taxon>Cerambycidae</taxon>
        <taxon>Lepturinae</taxon>
        <taxon>Rhagiini</taxon>
        <taxon>Rhamnusium</taxon>
    </lineage>
</organism>
<keyword evidence="2" id="KW-0479">Metal-binding</keyword>
<proteinExistence type="predicted"/>
<feature type="domain" description="DDE Tnp4" evidence="3">
    <location>
        <begin position="73"/>
        <end position="139"/>
    </location>
</feature>
<dbReference type="Pfam" id="PF13359">
    <property type="entry name" value="DDE_Tnp_4"/>
    <property type="match status" value="1"/>
</dbReference>
<sequence length="169" mass="19602">MKKYLGSGCSLREIHYTYRVGRKTASGIIRNVCKKIWQLMVEEYISRPNEEQLRTVVKDFEKRTYFPHCLGAVDGKHIRLVKSPGSASLCYNYKNFFSLILMAVTDSNYRFIYIDVGSYGKDADPTIFENSSLWRSLENNTLEIPASEHIPGIPDMQIPYTFVLIDFYF</sequence>
<evidence type="ECO:0000259" key="3">
    <source>
        <dbReference type="Pfam" id="PF13359"/>
    </source>
</evidence>
<dbReference type="EMBL" id="JANEYF010001321">
    <property type="protein sequence ID" value="KAJ8964716.1"/>
    <property type="molecule type" value="Genomic_DNA"/>
</dbReference>
<accession>A0AAV8ZIT1</accession>
<comment type="cofactor">
    <cofactor evidence="1">
        <name>a divalent metal cation</name>
        <dbReference type="ChEBI" id="CHEBI:60240"/>
    </cofactor>
</comment>
<dbReference type="InterPro" id="IPR027806">
    <property type="entry name" value="HARBI1_dom"/>
</dbReference>
<reference evidence="4" key="1">
    <citation type="journal article" date="2023" name="Insect Mol. Biol.">
        <title>Genome sequencing provides insights into the evolution of gene families encoding plant cell wall-degrading enzymes in longhorned beetles.</title>
        <authorList>
            <person name="Shin N.R."/>
            <person name="Okamura Y."/>
            <person name="Kirsch R."/>
            <person name="Pauchet Y."/>
        </authorList>
    </citation>
    <scope>NUCLEOTIDE SEQUENCE</scope>
    <source>
        <strain evidence="4">RBIC_L_NR</strain>
    </source>
</reference>
<dbReference type="Proteomes" id="UP001162156">
    <property type="component" value="Unassembled WGS sequence"/>
</dbReference>
<evidence type="ECO:0000256" key="2">
    <source>
        <dbReference type="ARBA" id="ARBA00022723"/>
    </source>
</evidence>
<evidence type="ECO:0000313" key="4">
    <source>
        <dbReference type="EMBL" id="KAJ8964716.1"/>
    </source>
</evidence>
<evidence type="ECO:0000256" key="1">
    <source>
        <dbReference type="ARBA" id="ARBA00001968"/>
    </source>
</evidence>
<protein>
    <recommendedName>
        <fullName evidence="3">DDE Tnp4 domain-containing protein</fullName>
    </recommendedName>
</protein>
<dbReference type="GO" id="GO:0046872">
    <property type="term" value="F:metal ion binding"/>
    <property type="evidence" value="ECO:0007669"/>
    <property type="project" value="UniProtKB-KW"/>
</dbReference>
<dbReference type="AlphaFoldDB" id="A0AAV8ZIT1"/>
<evidence type="ECO:0000313" key="5">
    <source>
        <dbReference type="Proteomes" id="UP001162156"/>
    </source>
</evidence>
<keyword evidence="5" id="KW-1185">Reference proteome</keyword>
<comment type="caution">
    <text evidence="4">The sequence shown here is derived from an EMBL/GenBank/DDBJ whole genome shotgun (WGS) entry which is preliminary data.</text>
</comment>
<name>A0AAV8ZIT1_9CUCU</name>